<evidence type="ECO:0000256" key="2">
    <source>
        <dbReference type="ARBA" id="ARBA00020953"/>
    </source>
</evidence>
<dbReference type="InterPro" id="IPR027417">
    <property type="entry name" value="P-loop_NTPase"/>
</dbReference>
<dbReference type="InterPro" id="IPR032859">
    <property type="entry name" value="KH_dom-like"/>
</dbReference>
<name>A0A434AGA8_9BACT</name>
<evidence type="ECO:0000256" key="5">
    <source>
        <dbReference type="ARBA" id="ARBA00022741"/>
    </source>
</evidence>
<comment type="similarity">
    <text evidence="1 8 9 10">Belongs to the TRAFAC class TrmE-Era-EngA-EngB-Septin-like GTPase superfamily. EngA (Der) GTPase family.</text>
</comment>
<feature type="domain" description="EngA-type G" evidence="11">
    <location>
        <begin position="176"/>
        <end position="351"/>
    </location>
</feature>
<dbReference type="Pfam" id="PF14714">
    <property type="entry name" value="KH_dom-like"/>
    <property type="match status" value="1"/>
</dbReference>
<dbReference type="InterPro" id="IPR015946">
    <property type="entry name" value="KH_dom-like_a/b"/>
</dbReference>
<dbReference type="FunFam" id="3.40.50.300:FF:000953">
    <property type="entry name" value="GTPase Der"/>
    <property type="match status" value="1"/>
</dbReference>
<evidence type="ECO:0000259" key="11">
    <source>
        <dbReference type="PROSITE" id="PS51712"/>
    </source>
</evidence>
<dbReference type="GO" id="GO:0005525">
    <property type="term" value="F:GTP binding"/>
    <property type="evidence" value="ECO:0007669"/>
    <property type="project" value="UniProtKB-UniRule"/>
</dbReference>
<dbReference type="NCBIfam" id="TIGR03594">
    <property type="entry name" value="GTPase_EngA"/>
    <property type="match status" value="1"/>
</dbReference>
<evidence type="ECO:0000256" key="9">
    <source>
        <dbReference type="PROSITE-ProRule" id="PRU01049"/>
    </source>
</evidence>
<dbReference type="PROSITE" id="PS51712">
    <property type="entry name" value="G_ENGA"/>
    <property type="match status" value="2"/>
</dbReference>
<dbReference type="InterPro" id="IPR006073">
    <property type="entry name" value="GTP-bd"/>
</dbReference>
<dbReference type="InterPro" id="IPR031166">
    <property type="entry name" value="G_ENGA"/>
</dbReference>
<evidence type="ECO:0000256" key="10">
    <source>
        <dbReference type="RuleBase" id="RU004481"/>
    </source>
</evidence>
<evidence type="ECO:0000256" key="3">
    <source>
        <dbReference type="ARBA" id="ARBA00022517"/>
    </source>
</evidence>
<dbReference type="NCBIfam" id="TIGR00231">
    <property type="entry name" value="small_GTP"/>
    <property type="match status" value="2"/>
</dbReference>
<feature type="domain" description="EngA-type G" evidence="11">
    <location>
        <begin position="3"/>
        <end position="168"/>
    </location>
</feature>
<comment type="caution">
    <text evidence="12">The sequence shown here is derived from an EMBL/GenBank/DDBJ whole genome shotgun (WGS) entry which is preliminary data.</text>
</comment>
<dbReference type="FunFam" id="3.30.300.20:FF:000004">
    <property type="entry name" value="GTPase Der"/>
    <property type="match status" value="1"/>
</dbReference>
<dbReference type="HAMAP" id="MF_00195">
    <property type="entry name" value="GTPase_Der"/>
    <property type="match status" value="1"/>
</dbReference>
<evidence type="ECO:0000256" key="8">
    <source>
        <dbReference type="HAMAP-Rule" id="MF_00195"/>
    </source>
</evidence>
<feature type="binding site" evidence="8">
    <location>
        <begin position="119"/>
        <end position="122"/>
    </location>
    <ligand>
        <name>GTP</name>
        <dbReference type="ChEBI" id="CHEBI:37565"/>
        <label>1</label>
    </ligand>
</feature>
<dbReference type="PANTHER" id="PTHR43834:SF6">
    <property type="entry name" value="GTPASE DER"/>
    <property type="match status" value="1"/>
</dbReference>
<dbReference type="SUPFAM" id="SSF52540">
    <property type="entry name" value="P-loop containing nucleoside triphosphate hydrolases"/>
    <property type="match status" value="2"/>
</dbReference>
<protein>
    <recommendedName>
        <fullName evidence="2 8">GTPase Der</fullName>
    </recommendedName>
    <alternativeName>
        <fullName evidence="7 8">GTP-binding protein EngA</fullName>
    </alternativeName>
</protein>
<evidence type="ECO:0000313" key="12">
    <source>
        <dbReference type="EMBL" id="RUT73397.1"/>
    </source>
</evidence>
<evidence type="ECO:0000313" key="13">
    <source>
        <dbReference type="Proteomes" id="UP000282985"/>
    </source>
</evidence>
<keyword evidence="6 8" id="KW-0342">GTP-binding</keyword>
<keyword evidence="13" id="KW-1185">Reference proteome</keyword>
<dbReference type="Gene3D" id="3.40.50.300">
    <property type="entry name" value="P-loop containing nucleotide triphosphate hydrolases"/>
    <property type="match status" value="2"/>
</dbReference>
<feature type="binding site" evidence="8">
    <location>
        <begin position="229"/>
        <end position="233"/>
    </location>
    <ligand>
        <name>GTP</name>
        <dbReference type="ChEBI" id="CHEBI:37565"/>
        <label>2</label>
    </ligand>
</feature>
<dbReference type="PANTHER" id="PTHR43834">
    <property type="entry name" value="GTPASE DER"/>
    <property type="match status" value="1"/>
</dbReference>
<keyword evidence="3 8" id="KW-0690">Ribosome biogenesis</keyword>
<dbReference type="CDD" id="cd01894">
    <property type="entry name" value="EngA1"/>
    <property type="match status" value="1"/>
</dbReference>
<dbReference type="OrthoDB" id="9805918at2"/>
<dbReference type="InterPro" id="IPR003593">
    <property type="entry name" value="AAA+_ATPase"/>
</dbReference>
<comment type="function">
    <text evidence="8 10">GTPase that plays an essential role in the late steps of ribosome biogenesis.</text>
</comment>
<dbReference type="RefSeq" id="WP_127344513.1">
    <property type="nucleotide sequence ID" value="NZ_RJJX01000022.1"/>
</dbReference>
<feature type="binding site" evidence="8">
    <location>
        <begin position="9"/>
        <end position="16"/>
    </location>
    <ligand>
        <name>GTP</name>
        <dbReference type="ChEBI" id="CHEBI:37565"/>
        <label>1</label>
    </ligand>
</feature>
<feature type="binding site" evidence="8">
    <location>
        <begin position="294"/>
        <end position="297"/>
    </location>
    <ligand>
        <name>GTP</name>
        <dbReference type="ChEBI" id="CHEBI:37565"/>
        <label>2</label>
    </ligand>
</feature>
<comment type="subunit">
    <text evidence="8">Associates with the 50S ribosomal subunit.</text>
</comment>
<feature type="binding site" evidence="8">
    <location>
        <begin position="56"/>
        <end position="60"/>
    </location>
    <ligand>
        <name>GTP</name>
        <dbReference type="ChEBI" id="CHEBI:37565"/>
        <label>1</label>
    </ligand>
</feature>
<dbReference type="FunFam" id="3.40.50.300:FF:000040">
    <property type="entry name" value="GTPase Der"/>
    <property type="match status" value="1"/>
</dbReference>
<dbReference type="EMBL" id="RJJX01000022">
    <property type="protein sequence ID" value="RUT73397.1"/>
    <property type="molecule type" value="Genomic_DNA"/>
</dbReference>
<dbReference type="AlphaFoldDB" id="A0A434AGA8"/>
<dbReference type="CDD" id="cd01895">
    <property type="entry name" value="EngA2"/>
    <property type="match status" value="1"/>
</dbReference>
<evidence type="ECO:0000256" key="4">
    <source>
        <dbReference type="ARBA" id="ARBA00022737"/>
    </source>
</evidence>
<evidence type="ECO:0000256" key="7">
    <source>
        <dbReference type="ARBA" id="ARBA00032345"/>
    </source>
</evidence>
<accession>A0A434AGA8</accession>
<dbReference type="InterPro" id="IPR016484">
    <property type="entry name" value="GTPase_Der"/>
</dbReference>
<dbReference type="GO" id="GO:0042254">
    <property type="term" value="P:ribosome biogenesis"/>
    <property type="evidence" value="ECO:0007669"/>
    <property type="project" value="UniProtKB-KW"/>
</dbReference>
<dbReference type="Pfam" id="PF01926">
    <property type="entry name" value="MMR_HSR1"/>
    <property type="match status" value="2"/>
</dbReference>
<dbReference type="InterPro" id="IPR005225">
    <property type="entry name" value="Small_GTP-bd"/>
</dbReference>
<dbReference type="GO" id="GO:0043022">
    <property type="term" value="F:ribosome binding"/>
    <property type="evidence" value="ECO:0007669"/>
    <property type="project" value="TreeGrafter"/>
</dbReference>
<sequence>MGNIVAIVGRPNVGKSTLFNRLTGTRKAIVNETSGVTRDRNYGKADWNGQEFSVIDTGGYSMNSEDVFDEEIRKQVMLAIDEADAILFVLDVQHGITDLDEAVANILRRSKKKIYLVANKADNSELIYAANEFYSVGIGDAVYPISSVNGSGTGDLLDAVVADFEVKLEEDNEDLPRIAFVGRPNVGKSSTVNALVGIDRNIVTDVAGTTRDSIHTRFQKFGHDFIMVDTAGVRKKPKVTENLEFYSVMRSIRTIESADVCVLILDATRGIEAQDLSILDLIIKNRKGVVIMINKWDLIEKETNTMKDFEQEIRNRMAPFTDVPIVFTSALSKQRLIKVLESAIEVYENRMRKISTSELNKVMQKAIEDFRPPSTKGKFLKIKYMTQLPTLAPTFAFYCNLPQYIKDSYKRYLENQIRKNWEFTGVPIQIFMRKK</sequence>
<proteinExistence type="inferred from homology"/>
<gene>
    <name evidence="8" type="primary">der</name>
    <name evidence="12" type="ORF">DLK05_13595</name>
</gene>
<evidence type="ECO:0000256" key="1">
    <source>
        <dbReference type="ARBA" id="ARBA00008279"/>
    </source>
</evidence>
<keyword evidence="4 10" id="KW-0677">Repeat</keyword>
<dbReference type="PRINTS" id="PR00326">
    <property type="entry name" value="GTP1OBG"/>
</dbReference>
<feature type="binding site" evidence="8">
    <location>
        <begin position="182"/>
        <end position="189"/>
    </location>
    <ligand>
        <name>GTP</name>
        <dbReference type="ChEBI" id="CHEBI:37565"/>
        <label>2</label>
    </ligand>
</feature>
<dbReference type="Proteomes" id="UP000282985">
    <property type="component" value="Unassembled WGS sequence"/>
</dbReference>
<organism evidence="12 13">
    <name type="scientific">Ancylomarina longa</name>
    <dbReference type="NCBI Taxonomy" id="2487017"/>
    <lineage>
        <taxon>Bacteria</taxon>
        <taxon>Pseudomonadati</taxon>
        <taxon>Bacteroidota</taxon>
        <taxon>Bacteroidia</taxon>
        <taxon>Marinilabiliales</taxon>
        <taxon>Marinifilaceae</taxon>
        <taxon>Ancylomarina</taxon>
    </lineage>
</organism>
<dbReference type="SMART" id="SM00382">
    <property type="entry name" value="AAA"/>
    <property type="match status" value="2"/>
</dbReference>
<keyword evidence="5 8" id="KW-0547">Nucleotide-binding</keyword>
<evidence type="ECO:0000256" key="6">
    <source>
        <dbReference type="ARBA" id="ARBA00023134"/>
    </source>
</evidence>
<dbReference type="PIRSF" id="PIRSF006485">
    <property type="entry name" value="GTP-binding_EngA"/>
    <property type="match status" value="1"/>
</dbReference>
<reference evidence="12 13" key="1">
    <citation type="submission" date="2018-11" db="EMBL/GenBank/DDBJ databases">
        <title>Parancylomarina longa gen. nov., sp. nov., isolated from sediments of southern Okinawa.</title>
        <authorList>
            <person name="Fu T."/>
        </authorList>
    </citation>
    <scope>NUCLEOTIDE SEQUENCE [LARGE SCALE GENOMIC DNA]</scope>
    <source>
        <strain evidence="12 13">T3-2 S1-C</strain>
    </source>
</reference>
<dbReference type="Gene3D" id="3.30.300.20">
    <property type="match status" value="1"/>
</dbReference>